<protein>
    <submittedName>
        <fullName evidence="2">Uncharacterized protein</fullName>
    </submittedName>
</protein>
<name>A0A2U2B379_9BACT</name>
<evidence type="ECO:0000313" key="2">
    <source>
        <dbReference type="EMBL" id="PWD97518.1"/>
    </source>
</evidence>
<organism evidence="2 3">
    <name type="scientific">Marinilabilia rubra</name>
    <dbReference type="NCBI Taxonomy" id="2162893"/>
    <lineage>
        <taxon>Bacteria</taxon>
        <taxon>Pseudomonadati</taxon>
        <taxon>Bacteroidota</taxon>
        <taxon>Bacteroidia</taxon>
        <taxon>Marinilabiliales</taxon>
        <taxon>Marinilabiliaceae</taxon>
        <taxon>Marinilabilia</taxon>
    </lineage>
</organism>
<dbReference type="EMBL" id="QEWP01000036">
    <property type="protein sequence ID" value="PWD97518.1"/>
    <property type="molecule type" value="Genomic_DNA"/>
</dbReference>
<evidence type="ECO:0000256" key="1">
    <source>
        <dbReference type="SAM" id="MobiDB-lite"/>
    </source>
</evidence>
<gene>
    <name evidence="2" type="ORF">DDZ16_20375</name>
</gene>
<accession>A0A2U2B379</accession>
<dbReference type="Pfam" id="PF19775">
    <property type="entry name" value="DUF6261"/>
    <property type="match status" value="1"/>
</dbReference>
<dbReference type="InterPro" id="IPR046228">
    <property type="entry name" value="DUF6261"/>
</dbReference>
<keyword evidence="3" id="KW-1185">Reference proteome</keyword>
<dbReference type="Proteomes" id="UP000244956">
    <property type="component" value="Unassembled WGS sequence"/>
</dbReference>
<dbReference type="AlphaFoldDB" id="A0A2U2B379"/>
<dbReference type="OrthoDB" id="1150508at2"/>
<evidence type="ECO:0000313" key="3">
    <source>
        <dbReference type="Proteomes" id="UP000244956"/>
    </source>
</evidence>
<proteinExistence type="predicted"/>
<comment type="caution">
    <text evidence="2">The sequence shown here is derived from an EMBL/GenBank/DDBJ whole genome shotgun (WGS) entry which is preliminary data.</text>
</comment>
<sequence>MFETLFITKLFNGEFVQHMDYFLEIIKSKNPEHLKVVELMNKMEPKYEVMSSIYKPERGSDLTPKIQAADDRRDAAISGITAALEAFCYHYDPAIKNAALSLMDDLSTFGRGIARLNYQQETITIGSIVKKWEKSPDSVIALKQLNLYEWVKEMDAANQIFRDYFLTRMNENADNPEVRFIEVRKEITHLYRLMINQLEVFASINDDEVYKETVNRINELTGNYNALVIARQNSDDDSEENGNTEISNEN</sequence>
<feature type="region of interest" description="Disordered" evidence="1">
    <location>
        <begin position="231"/>
        <end position="250"/>
    </location>
</feature>
<reference evidence="2 3" key="1">
    <citation type="submission" date="2018-05" db="EMBL/GenBank/DDBJ databases">
        <title>Marinilabilia rubrum sp. nov., isolated from saltern sediment.</title>
        <authorList>
            <person name="Zhang R."/>
        </authorList>
    </citation>
    <scope>NUCLEOTIDE SEQUENCE [LARGE SCALE GENOMIC DNA]</scope>
    <source>
        <strain evidence="2 3">WTE16</strain>
    </source>
</reference>
<dbReference type="RefSeq" id="WP_109266325.1">
    <property type="nucleotide sequence ID" value="NZ_QEWP01000036.1"/>
</dbReference>